<evidence type="ECO:0000313" key="1">
    <source>
        <dbReference type="EMBL" id="QAT13051.1"/>
    </source>
</evidence>
<organism evidence="1 3">
    <name type="scientific">Brevundimonas diminuta</name>
    <name type="common">Pseudomonas diminuta</name>
    <dbReference type="NCBI Taxonomy" id="293"/>
    <lineage>
        <taxon>Bacteria</taxon>
        <taxon>Pseudomonadati</taxon>
        <taxon>Pseudomonadota</taxon>
        <taxon>Alphaproteobacteria</taxon>
        <taxon>Caulobacterales</taxon>
        <taxon>Caulobacteraceae</taxon>
        <taxon>Brevundimonas</taxon>
    </lineage>
</organism>
<dbReference type="NCBIfam" id="NF041064">
    <property type="entry name" value="DpdG"/>
    <property type="match status" value="1"/>
</dbReference>
<protein>
    <submittedName>
        <fullName evidence="1">Uncharacterized protein</fullName>
    </submittedName>
</protein>
<accession>A0A410NTF6</accession>
<dbReference type="InterPro" id="IPR049812">
    <property type="entry name" value="DpdG-like"/>
</dbReference>
<dbReference type="RefSeq" id="WP_128718832.1">
    <property type="nucleotide sequence ID" value="NZ_BJNC01000007.1"/>
</dbReference>
<dbReference type="EMBL" id="CP066026">
    <property type="protein sequence ID" value="QQB89603.1"/>
    <property type="molecule type" value="Genomic_DNA"/>
</dbReference>
<gene>
    <name evidence="1" type="ORF">EQG53_01030</name>
    <name evidence="2" type="ORF">I6H83_03935</name>
</gene>
<name>A0A410NTF6_BREDI</name>
<keyword evidence="4" id="KW-1185">Reference proteome</keyword>
<dbReference type="KEGG" id="bdm:EQG53_01030"/>
<evidence type="ECO:0000313" key="4">
    <source>
        <dbReference type="Proteomes" id="UP000596117"/>
    </source>
</evidence>
<dbReference type="Proteomes" id="UP000287388">
    <property type="component" value="Chromosome"/>
</dbReference>
<evidence type="ECO:0000313" key="2">
    <source>
        <dbReference type="EMBL" id="QQB89603.1"/>
    </source>
</evidence>
<dbReference type="AlphaFoldDB" id="A0A410NTF6"/>
<reference evidence="2 4" key="2">
    <citation type="submission" date="2020-12" db="EMBL/GenBank/DDBJ databases">
        <title>FDA dAtabase for Regulatory Grade micrObial Sequences (FDA-ARGOS): Supporting development and validation of Infectious Disease Dx tests.</title>
        <authorList>
            <person name="Kerrigan L."/>
            <person name="Long C."/>
            <person name="Tallon L."/>
            <person name="Sadzewicz L."/>
            <person name="Zhao X."/>
            <person name="Boylan J."/>
            <person name="Ott S."/>
            <person name="Bowen H."/>
            <person name="Vavikolanu K."/>
            <person name="Mehta A."/>
            <person name="Aluvathingal J."/>
            <person name="Nadendla S."/>
            <person name="Yan Y."/>
            <person name="Sichtig H."/>
        </authorList>
    </citation>
    <scope>NUCLEOTIDE SEQUENCE [LARGE SCALE GENOMIC DNA]</scope>
    <source>
        <strain evidence="2 4">FDAARGOS_1026</strain>
    </source>
</reference>
<dbReference type="EMBL" id="CP035093">
    <property type="protein sequence ID" value="QAT13051.1"/>
    <property type="molecule type" value="Genomic_DNA"/>
</dbReference>
<reference evidence="1 3" key="1">
    <citation type="submission" date="2019-01" db="EMBL/GenBank/DDBJ databases">
        <title>Brevundimonas diminuta Genome sequencing and assembly.</title>
        <authorList>
            <person name="Chen H."/>
        </authorList>
    </citation>
    <scope>NUCLEOTIDE SEQUENCE [LARGE SCALE GENOMIC DNA]</scope>
    <source>
        <strain evidence="1">ATCC</strain>
        <strain evidence="3">ATCC(B) 19146</strain>
    </source>
</reference>
<evidence type="ECO:0000313" key="3">
    <source>
        <dbReference type="Proteomes" id="UP000287388"/>
    </source>
</evidence>
<dbReference type="Proteomes" id="UP000596117">
    <property type="component" value="Chromosome"/>
</dbReference>
<proteinExistence type="predicted"/>
<sequence>MSVLNQASDGQFNVLIALVRASVRFGPRERAELLAICGADAPGVDSSKLNSTFIRWHELGLFEAPDGSTVLSEPYRKRLGRDPDKAEAGLQTVAREIVLKPENNQRFWEAKENKSADLTRALAWLLAQDVYAIDTSSHKAIEKLERDQVREESRLVLQNDTRWNGLKAWATYLGFGRGDAFTIDPTPALRDVLPDVLPNSSPITARDFLGRVVELLPVLDHGIYRQMVEGVLNDKAWSKPAENRLSTSLSRAIERLAQAGELAIEQKADAADGLQLTGVNGRLWRSFTHVWRPAQTPGAQR</sequence>